<dbReference type="FunFam" id="2.30.29.30:FF:000018">
    <property type="entry name" value="E3 SUMO-protein ligase RanBP2"/>
    <property type="match status" value="1"/>
</dbReference>
<comment type="caution">
    <text evidence="3">The sequence shown here is derived from an EMBL/GenBank/DDBJ whole genome shotgun (WGS) entry which is preliminary data.</text>
</comment>
<feature type="compositionally biased region" description="Low complexity" evidence="1">
    <location>
        <begin position="650"/>
        <end position="666"/>
    </location>
</feature>
<dbReference type="GO" id="GO:0005737">
    <property type="term" value="C:cytoplasm"/>
    <property type="evidence" value="ECO:0007669"/>
    <property type="project" value="TreeGrafter"/>
</dbReference>
<keyword evidence="4" id="KW-1185">Reference proteome</keyword>
<sequence>MNPNESFLSTISTTNAGTPAMARIMANVVDMQQHLVSQYQTVVNALDSLKLEVHNSTQSIREDLRRTDDRAQKQVDDLRITHANEVTRLMELIKMLVQVKDQSSSAPQSQSAQPEAPRMTPAQMAYANAVPPSSFFGPSTGSFNDLAAQAQAHYAACYLQQLQEQQRMRSAGMQATGFFGNQPANMGGVGIPGAFPQSQHTASVAPVGAVPAPKPPVAAPLGTVPPVTAAPPIPPSNTGLPITFGSSASTATSTSSITSASSQAPANVTSSGLFMGAAKPPVTVSLPLSSPAQPPKSEAPKAPETQVKSEATPQTTPFSFAAPKYASPATTATLTSEAAKPTPNIFSGIKPAENIFSKTPEVKPRKEGDGVEDDDHDHVEEFEPQVDFKPVCPLPELVKVVTGEEDEKVIFEERCKLYRYSDETKEWKERGTGVMKVLENTNTKKCRVVMRREQVFKVCANHQLLPGMTIQAMPRQEKAMMWYCEDFSEDQKTHEKLSARFANVEVANRFKEVFENAVKNAGEAPSPVKPTKTEKQVDKGTTSNTEEVNEKKTEAKKEEKEPDSKETTSQKGYGDQFKLQPGQWECPECYSRTAEDKCPCCGTPKEGEKAPTATSKSTLPTSSIPLGGAPTSESQKFTFGLSAAAAAKASPAVSTSSSTSNTPKSSLFGASLATAPSTTPSGGFTFGAKPSIFGGASAKPSAEGTSPLPSFSFTKKSESAAAPTSTAVTSSSTPVTFSFKTAGTSSTTPSMGSSLFGSKLFGASSAASTEEKKEQEKEDKDAAQPKAEQKVFGSGFGGNLSFASLAKSASGSIFDPANTQKAQAEFAAQAKSKAGVICFDYSESPDGADEIFTAKFKTPEIAKEFHDKFVEAAASHPVKCRQIVDWDYL</sequence>
<feature type="region of interest" description="Disordered" evidence="1">
    <location>
        <begin position="285"/>
        <end position="375"/>
    </location>
</feature>
<reference evidence="3 4" key="1">
    <citation type="submission" date="2019-10" db="EMBL/GenBank/DDBJ databases">
        <title>Assembly and Annotation for the nematode Trichostrongylus colubriformis.</title>
        <authorList>
            <person name="Martin J."/>
        </authorList>
    </citation>
    <scope>NUCLEOTIDE SEQUENCE [LARGE SCALE GENOMIC DNA]</scope>
    <source>
        <strain evidence="3">G859</strain>
        <tissue evidence="3">Whole worm</tissue>
    </source>
</reference>
<dbReference type="Gene3D" id="2.30.29.30">
    <property type="entry name" value="Pleckstrin-homology domain (PH domain)/Phosphotyrosine-binding domain (PTB)"/>
    <property type="match status" value="1"/>
</dbReference>
<evidence type="ECO:0000259" key="2">
    <source>
        <dbReference type="PROSITE" id="PS50196"/>
    </source>
</evidence>
<evidence type="ECO:0000256" key="1">
    <source>
        <dbReference type="SAM" id="MobiDB-lite"/>
    </source>
</evidence>
<feature type="compositionally biased region" description="Basic and acidic residues" evidence="1">
    <location>
        <begin position="769"/>
        <end position="786"/>
    </location>
</feature>
<feature type="compositionally biased region" description="Basic and acidic residues" evidence="1">
    <location>
        <begin position="360"/>
        <end position="369"/>
    </location>
</feature>
<dbReference type="InterPro" id="IPR045255">
    <property type="entry name" value="RanBP1-like"/>
</dbReference>
<evidence type="ECO:0000313" key="4">
    <source>
        <dbReference type="Proteomes" id="UP001331761"/>
    </source>
</evidence>
<feature type="compositionally biased region" description="Polar residues" evidence="1">
    <location>
        <begin position="306"/>
        <end position="318"/>
    </location>
</feature>
<feature type="compositionally biased region" description="Low complexity" evidence="1">
    <location>
        <begin position="247"/>
        <end position="264"/>
    </location>
</feature>
<dbReference type="SUPFAM" id="SSF50729">
    <property type="entry name" value="PH domain-like"/>
    <property type="match status" value="1"/>
</dbReference>
<dbReference type="PANTHER" id="PTHR23138">
    <property type="entry name" value="RAN BINDING PROTEIN"/>
    <property type="match status" value="1"/>
</dbReference>
<dbReference type="InterPro" id="IPR011993">
    <property type="entry name" value="PH-like_dom_sf"/>
</dbReference>
<feature type="region of interest" description="Disordered" evidence="1">
    <location>
        <begin position="247"/>
        <end position="267"/>
    </location>
</feature>
<name>A0AAN8IPJ7_TRICO</name>
<evidence type="ECO:0000313" key="3">
    <source>
        <dbReference type="EMBL" id="KAK5982094.1"/>
    </source>
</evidence>
<dbReference type="EMBL" id="WIXE01005560">
    <property type="protein sequence ID" value="KAK5982094.1"/>
    <property type="molecule type" value="Genomic_DNA"/>
</dbReference>
<dbReference type="AlphaFoldDB" id="A0AAN8IPJ7"/>
<proteinExistence type="predicted"/>
<feature type="domain" description="RanBD1" evidence="2">
    <location>
        <begin position="387"/>
        <end position="523"/>
    </location>
</feature>
<feature type="region of interest" description="Disordered" evidence="1">
    <location>
        <begin position="766"/>
        <end position="786"/>
    </location>
</feature>
<feature type="region of interest" description="Disordered" evidence="1">
    <location>
        <begin position="604"/>
        <end position="634"/>
    </location>
</feature>
<dbReference type="Pfam" id="PF00638">
    <property type="entry name" value="Ran_BP1"/>
    <property type="match status" value="1"/>
</dbReference>
<accession>A0AAN8IPJ7</accession>
<feature type="compositionally biased region" description="Basic and acidic residues" evidence="1">
    <location>
        <begin position="548"/>
        <end position="568"/>
    </location>
</feature>
<dbReference type="SMART" id="SM00160">
    <property type="entry name" value="RanBD"/>
    <property type="match status" value="1"/>
</dbReference>
<dbReference type="CDD" id="cd00835">
    <property type="entry name" value="RanBD_family"/>
    <property type="match status" value="1"/>
</dbReference>
<organism evidence="3 4">
    <name type="scientific">Trichostrongylus colubriformis</name>
    <name type="common">Black scour worm</name>
    <dbReference type="NCBI Taxonomy" id="6319"/>
    <lineage>
        <taxon>Eukaryota</taxon>
        <taxon>Metazoa</taxon>
        <taxon>Ecdysozoa</taxon>
        <taxon>Nematoda</taxon>
        <taxon>Chromadorea</taxon>
        <taxon>Rhabditida</taxon>
        <taxon>Rhabditina</taxon>
        <taxon>Rhabditomorpha</taxon>
        <taxon>Strongyloidea</taxon>
        <taxon>Trichostrongylidae</taxon>
        <taxon>Trichostrongylus</taxon>
    </lineage>
</organism>
<protein>
    <recommendedName>
        <fullName evidence="2">RanBD1 domain-containing protein</fullName>
    </recommendedName>
</protein>
<dbReference type="InterPro" id="IPR000156">
    <property type="entry name" value="Ran_bind_dom"/>
</dbReference>
<gene>
    <name evidence="3" type="ORF">GCK32_008702</name>
</gene>
<feature type="region of interest" description="Disordered" evidence="1">
    <location>
        <begin position="650"/>
        <end position="679"/>
    </location>
</feature>
<feature type="compositionally biased region" description="Polar residues" evidence="1">
    <location>
        <begin position="612"/>
        <end position="624"/>
    </location>
</feature>
<dbReference type="PANTHER" id="PTHR23138:SF179">
    <property type="entry name" value="NUCLEAR PORE COMPLEX PROTEIN"/>
    <property type="match status" value="1"/>
</dbReference>
<feature type="region of interest" description="Disordered" evidence="1">
    <location>
        <begin position="521"/>
        <end position="577"/>
    </location>
</feature>
<dbReference type="GO" id="GO:0005643">
    <property type="term" value="C:nuclear pore"/>
    <property type="evidence" value="ECO:0007669"/>
    <property type="project" value="TreeGrafter"/>
</dbReference>
<dbReference type="GO" id="GO:0005096">
    <property type="term" value="F:GTPase activator activity"/>
    <property type="evidence" value="ECO:0007669"/>
    <property type="project" value="TreeGrafter"/>
</dbReference>
<dbReference type="PROSITE" id="PS50196">
    <property type="entry name" value="RANBD1"/>
    <property type="match status" value="1"/>
</dbReference>
<dbReference type="Proteomes" id="UP001331761">
    <property type="component" value="Unassembled WGS sequence"/>
</dbReference>